<evidence type="ECO:0000256" key="4">
    <source>
        <dbReference type="ARBA" id="ARBA00023002"/>
    </source>
</evidence>
<evidence type="ECO:0000313" key="9">
    <source>
        <dbReference type="Proteomes" id="UP000655225"/>
    </source>
</evidence>
<sequence length="705" mass="79552">MAKATLLVLKLLMILISTGWVCVWLLKPTELWTKSWHKAEESAGKTVFGYNGLDFAVYTFPVIAVAMIGFVYLHLYAKESRSKQMRSSITILSNPLIVHSPLGTISGGELLAVSLFILFLAWTFYTRISNDFKKMIPQKSLKLNTWQFKFTRVGVRFGLLAEACLALLLLPVLRGMSLFQLLGLQFEASVRYHVWLGTAMIFFATFHGSSLLFIWGVKHRVQDEIWQWQKTGRVYLAGEIALVTGLIIWVTSLPQIRRKWFEIFYYTHHLYMVFLVFFLFHGGDRHFYMVFSGVFLYALDKLLRIIRSRPETCLVSARIFPSKAIELTLSKHPSVKYTPTSLLFMKVPSISKCQWHPFSITSSSSVDDDTISVILKCDGGWTSSLYNTIHAALDSEADQGKCLPVAVEGPYRPVSVDFLRYASLLLVGGRIGITPFLSILQEIASTQNTNKNRLPTRIQLIYVVKKSQDINILNPISHLLLNQLAEQGNLKLKVYVTQEEQSSKTVRELLTEPSQVQVVTFDTKCSNYAIYGFQSLLWMAAIAGFSSIIFLVSLSFFNHMVLHSEKQSPKEKKASSVTDLLLICSFIIATTSITLAAAIMRRRKLMYEIPPVSQKQSKGAELSSMEETGANVEHEIHFKGRPNFQDLLSKFELETGGADIGVLVCGPESLKESVASSCKKNSQFLEMGAKRRKPAFNFHSLNFAL</sequence>
<dbReference type="Gene3D" id="3.40.50.80">
    <property type="entry name" value="Nucleotide-binding domain of ferredoxin-NADP reductase (FNR) module"/>
    <property type="match status" value="2"/>
</dbReference>
<dbReference type="InterPro" id="IPR013121">
    <property type="entry name" value="Fe_red_NAD-bd_6"/>
</dbReference>
<proteinExistence type="predicted"/>
<evidence type="ECO:0000256" key="2">
    <source>
        <dbReference type="ARBA" id="ARBA00022692"/>
    </source>
</evidence>
<organism evidence="8 9">
    <name type="scientific">Tetracentron sinense</name>
    <name type="common">Spur-leaf</name>
    <dbReference type="NCBI Taxonomy" id="13715"/>
    <lineage>
        <taxon>Eukaryota</taxon>
        <taxon>Viridiplantae</taxon>
        <taxon>Streptophyta</taxon>
        <taxon>Embryophyta</taxon>
        <taxon>Tracheophyta</taxon>
        <taxon>Spermatophyta</taxon>
        <taxon>Magnoliopsida</taxon>
        <taxon>Trochodendrales</taxon>
        <taxon>Trochodendraceae</taxon>
        <taxon>Tetracentron</taxon>
    </lineage>
</organism>
<keyword evidence="9" id="KW-1185">Reference proteome</keyword>
<comment type="subcellular location">
    <subcellularLocation>
        <location evidence="1">Membrane</location>
        <topology evidence="1">Multi-pass membrane protein</topology>
    </subcellularLocation>
</comment>
<keyword evidence="2 6" id="KW-0812">Transmembrane</keyword>
<name>A0A834Z6L0_TETSI</name>
<feature type="transmembrane region" description="Helical" evidence="6">
    <location>
        <begin position="536"/>
        <end position="560"/>
    </location>
</feature>
<feature type="transmembrane region" description="Helical" evidence="6">
    <location>
        <begin position="96"/>
        <end position="125"/>
    </location>
</feature>
<dbReference type="InterPro" id="IPR039261">
    <property type="entry name" value="FNR_nucleotide-bd"/>
</dbReference>
<dbReference type="OrthoDB" id="167398at2759"/>
<accession>A0A834Z6L0</accession>
<dbReference type="PROSITE" id="PS51384">
    <property type="entry name" value="FAD_FR"/>
    <property type="match status" value="1"/>
</dbReference>
<dbReference type="Pfam" id="PF08030">
    <property type="entry name" value="NAD_binding_6"/>
    <property type="match status" value="1"/>
</dbReference>
<feature type="transmembrane region" description="Helical" evidence="6">
    <location>
        <begin position="153"/>
        <end position="173"/>
    </location>
</feature>
<dbReference type="CDD" id="cd06186">
    <property type="entry name" value="NOX_Duox_like_FAD_NADP"/>
    <property type="match status" value="1"/>
</dbReference>
<dbReference type="SFLD" id="SFLDG01168">
    <property type="entry name" value="Ferric_reductase_subgroup_(FRE"/>
    <property type="match status" value="1"/>
</dbReference>
<dbReference type="GO" id="GO:0005886">
    <property type="term" value="C:plasma membrane"/>
    <property type="evidence" value="ECO:0007669"/>
    <property type="project" value="TreeGrafter"/>
</dbReference>
<dbReference type="GO" id="GO:0000293">
    <property type="term" value="F:ferric-chelate reductase activity"/>
    <property type="evidence" value="ECO:0007669"/>
    <property type="project" value="TreeGrafter"/>
</dbReference>
<dbReference type="AlphaFoldDB" id="A0A834Z6L0"/>
<dbReference type="PANTHER" id="PTHR11972">
    <property type="entry name" value="NADPH OXIDASE"/>
    <property type="match status" value="1"/>
</dbReference>
<evidence type="ECO:0000256" key="5">
    <source>
        <dbReference type="ARBA" id="ARBA00023136"/>
    </source>
</evidence>
<gene>
    <name evidence="8" type="ORF">HHK36_015646</name>
</gene>
<feature type="domain" description="FAD-binding FR-type" evidence="7">
    <location>
        <begin position="298"/>
        <end position="417"/>
    </location>
</feature>
<reference evidence="8 9" key="1">
    <citation type="submission" date="2020-04" db="EMBL/GenBank/DDBJ databases">
        <title>Plant Genome Project.</title>
        <authorList>
            <person name="Zhang R.-G."/>
        </authorList>
    </citation>
    <scope>NUCLEOTIDE SEQUENCE [LARGE SCALE GENOMIC DNA]</scope>
    <source>
        <strain evidence="8">YNK0</strain>
        <tissue evidence="8">Leaf</tissue>
    </source>
</reference>
<dbReference type="OMA" id="NFEADIF"/>
<dbReference type="SUPFAM" id="SSF52343">
    <property type="entry name" value="Ferredoxin reductase-like, C-terminal NADP-linked domain"/>
    <property type="match status" value="1"/>
</dbReference>
<evidence type="ECO:0000256" key="3">
    <source>
        <dbReference type="ARBA" id="ARBA00022989"/>
    </source>
</evidence>
<evidence type="ECO:0000256" key="6">
    <source>
        <dbReference type="SAM" id="Phobius"/>
    </source>
</evidence>
<dbReference type="InterPro" id="IPR013112">
    <property type="entry name" value="FAD-bd_8"/>
</dbReference>
<feature type="transmembrane region" description="Helical" evidence="6">
    <location>
        <begin position="263"/>
        <end position="280"/>
    </location>
</feature>
<dbReference type="PANTHER" id="PTHR11972:SF155">
    <property type="entry name" value="FERRIC REDUCTION OXIDASE 8, MITOCHONDRIAL"/>
    <property type="match status" value="1"/>
</dbReference>
<keyword evidence="4" id="KW-0560">Oxidoreductase</keyword>
<feature type="transmembrane region" description="Helical" evidence="6">
    <location>
        <begin position="55"/>
        <end position="75"/>
    </location>
</feature>
<feature type="transmembrane region" description="Helical" evidence="6">
    <location>
        <begin position="580"/>
        <end position="600"/>
    </location>
</feature>
<dbReference type="FunFam" id="3.40.50.80:FF:000073">
    <property type="entry name" value="ferric reduction oxidase 8, mitochondrial"/>
    <property type="match status" value="1"/>
</dbReference>
<feature type="transmembrane region" description="Helical" evidence="6">
    <location>
        <begin position="234"/>
        <end position="251"/>
    </location>
</feature>
<dbReference type="InterPro" id="IPR017927">
    <property type="entry name" value="FAD-bd_FR_type"/>
</dbReference>
<dbReference type="Pfam" id="PF01794">
    <property type="entry name" value="Ferric_reduct"/>
    <property type="match status" value="1"/>
</dbReference>
<dbReference type="Proteomes" id="UP000655225">
    <property type="component" value="Unassembled WGS sequence"/>
</dbReference>
<evidence type="ECO:0000313" key="8">
    <source>
        <dbReference type="EMBL" id="KAF8399776.1"/>
    </source>
</evidence>
<dbReference type="EMBL" id="JABCRI010000010">
    <property type="protein sequence ID" value="KAF8399776.1"/>
    <property type="molecule type" value="Genomic_DNA"/>
</dbReference>
<keyword evidence="5 6" id="KW-0472">Membrane</keyword>
<comment type="caution">
    <text evidence="8">The sequence shown here is derived from an EMBL/GenBank/DDBJ whole genome shotgun (WGS) entry which is preliminary data.</text>
</comment>
<protein>
    <recommendedName>
        <fullName evidence="7">FAD-binding FR-type domain-containing protein</fullName>
    </recommendedName>
</protein>
<dbReference type="InterPro" id="IPR013130">
    <property type="entry name" value="Fe3_Rdtase_TM_dom"/>
</dbReference>
<dbReference type="Pfam" id="PF08022">
    <property type="entry name" value="FAD_binding_8"/>
    <property type="match status" value="1"/>
</dbReference>
<dbReference type="InterPro" id="IPR050369">
    <property type="entry name" value="RBOH/FRE"/>
</dbReference>
<feature type="transmembrane region" description="Helical" evidence="6">
    <location>
        <begin position="7"/>
        <end position="26"/>
    </location>
</feature>
<evidence type="ECO:0000256" key="1">
    <source>
        <dbReference type="ARBA" id="ARBA00004141"/>
    </source>
</evidence>
<evidence type="ECO:0000259" key="7">
    <source>
        <dbReference type="PROSITE" id="PS51384"/>
    </source>
</evidence>
<keyword evidence="3 6" id="KW-1133">Transmembrane helix</keyword>
<dbReference type="SFLD" id="SFLDS00052">
    <property type="entry name" value="Ferric_Reductase_Domain"/>
    <property type="match status" value="1"/>
</dbReference>
<feature type="transmembrane region" description="Helical" evidence="6">
    <location>
        <begin position="194"/>
        <end position="214"/>
    </location>
</feature>